<dbReference type="OrthoDB" id="16413at2759"/>
<dbReference type="SMART" id="SM00635">
    <property type="entry name" value="BID_2"/>
    <property type="match status" value="4"/>
</dbReference>
<evidence type="ECO:0000256" key="5">
    <source>
        <dbReference type="ARBA" id="ARBA00022989"/>
    </source>
</evidence>
<dbReference type="Gene3D" id="2.60.40.1080">
    <property type="match status" value="3"/>
</dbReference>
<dbReference type="PANTHER" id="PTHR23019">
    <property type="entry name" value="NUCLEAR PORE MEMBRANE GLYCOPROTEIN GP210-RELATED"/>
    <property type="match status" value="1"/>
</dbReference>
<comment type="caution">
    <text evidence="13">The sequence shown here is derived from an EMBL/GenBank/DDBJ whole genome shotgun (WGS) entry which is preliminary data.</text>
</comment>
<dbReference type="InterPro" id="IPR055097">
    <property type="entry name" value="Ig_NUP210_2nd"/>
</dbReference>
<dbReference type="InterPro" id="IPR055094">
    <property type="entry name" value="NUP210_Ig15"/>
</dbReference>
<evidence type="ECO:0000256" key="7">
    <source>
        <dbReference type="ARBA" id="ARBA00023180"/>
    </source>
</evidence>
<dbReference type="Pfam" id="PF25354">
    <property type="entry name" value="Ig_NUP210_16th"/>
    <property type="match status" value="1"/>
</dbReference>
<feature type="domain" description="BIG2" evidence="12">
    <location>
        <begin position="251"/>
        <end position="327"/>
    </location>
</feature>
<dbReference type="InterPro" id="IPR057586">
    <property type="entry name" value="Ig_NUP210_16th"/>
</dbReference>
<dbReference type="PANTHER" id="PTHR23019:SF0">
    <property type="entry name" value="NUCLEAR PORE MEMBRANE GLYCOPROTEIN 210"/>
    <property type="match status" value="1"/>
</dbReference>
<keyword evidence="7" id="KW-0325">Glycoprotein</keyword>
<accession>A0A9Q0LDU0</accession>
<feature type="domain" description="BIG2" evidence="12">
    <location>
        <begin position="1129"/>
        <end position="1204"/>
    </location>
</feature>
<evidence type="ECO:0000256" key="10">
    <source>
        <dbReference type="SAM" id="Phobius"/>
    </source>
</evidence>
<evidence type="ECO:0000259" key="12">
    <source>
        <dbReference type="SMART" id="SM00635"/>
    </source>
</evidence>
<evidence type="ECO:0000256" key="9">
    <source>
        <dbReference type="SAM" id="MobiDB-lite"/>
    </source>
</evidence>
<evidence type="ECO:0000256" key="3">
    <source>
        <dbReference type="ARBA" id="ARBA00022692"/>
    </source>
</evidence>
<dbReference type="InterPro" id="IPR055098">
    <property type="entry name" value="Ig_NUP210_3rd"/>
</dbReference>
<name>A0A9Q0LDU0_ANAIG</name>
<gene>
    <name evidence="13" type="ORF">M0811_01874</name>
</gene>
<proteinExistence type="inferred from homology"/>
<dbReference type="InterPro" id="IPR045197">
    <property type="entry name" value="NUP210-like"/>
</dbReference>
<dbReference type="EMBL" id="JAPDFW010000092">
    <property type="protein sequence ID" value="KAJ5070893.1"/>
    <property type="molecule type" value="Genomic_DNA"/>
</dbReference>
<feature type="domain" description="BIG2" evidence="12">
    <location>
        <begin position="1520"/>
        <end position="1608"/>
    </location>
</feature>
<protein>
    <submittedName>
        <fullName evidence="13">Nuclear pore membrane glycoprotein</fullName>
    </submittedName>
</protein>
<evidence type="ECO:0000256" key="11">
    <source>
        <dbReference type="SAM" id="SignalP"/>
    </source>
</evidence>
<dbReference type="Pfam" id="PF22962">
    <property type="entry name" value="Ig_NUP210_7th"/>
    <property type="match status" value="1"/>
</dbReference>
<evidence type="ECO:0000256" key="2">
    <source>
        <dbReference type="ARBA" id="ARBA00007313"/>
    </source>
</evidence>
<dbReference type="Pfam" id="PF26182">
    <property type="entry name" value="Ig_NUP210_5th"/>
    <property type="match status" value="1"/>
</dbReference>
<keyword evidence="5 10" id="KW-1133">Transmembrane helix</keyword>
<reference evidence="13" key="1">
    <citation type="submission" date="2022-10" db="EMBL/GenBank/DDBJ databases">
        <title>Novel sulphate-reducing endosymbionts in the free-living metamonad Anaeramoeba.</title>
        <authorList>
            <person name="Jerlstrom-Hultqvist J."/>
            <person name="Cepicka I."/>
            <person name="Gallot-Lavallee L."/>
            <person name="Salas-Leiva D."/>
            <person name="Curtis B.A."/>
            <person name="Zahonova K."/>
            <person name="Pipaliya S."/>
            <person name="Dacks J."/>
            <person name="Roger A.J."/>
        </authorList>
    </citation>
    <scope>NUCLEOTIDE SEQUENCE</scope>
    <source>
        <strain evidence="13">BMAN</strain>
    </source>
</reference>
<keyword evidence="4 11" id="KW-0732">Signal</keyword>
<feature type="transmembrane region" description="Helical" evidence="10">
    <location>
        <begin position="1881"/>
        <end position="1900"/>
    </location>
</feature>
<dbReference type="InterPro" id="IPR056899">
    <property type="entry name" value="Ig_NUP210_9th"/>
</dbReference>
<dbReference type="InterPro" id="IPR003343">
    <property type="entry name" value="Big_2"/>
</dbReference>
<feature type="domain" description="BIG2" evidence="12">
    <location>
        <begin position="459"/>
        <end position="552"/>
    </location>
</feature>
<dbReference type="Pfam" id="PF22969">
    <property type="entry name" value="Ig_NUP210_2nd"/>
    <property type="match status" value="1"/>
</dbReference>
<feature type="chain" id="PRO_5040509645" evidence="11">
    <location>
        <begin position="25"/>
        <end position="1971"/>
    </location>
</feature>
<dbReference type="OMA" id="HNMYEGT"/>
<evidence type="ECO:0000256" key="4">
    <source>
        <dbReference type="ARBA" id="ARBA00022729"/>
    </source>
</evidence>
<evidence type="ECO:0000313" key="14">
    <source>
        <dbReference type="Proteomes" id="UP001149090"/>
    </source>
</evidence>
<dbReference type="InterPro" id="IPR055096">
    <property type="entry name" value="Ig_NUP210_1st"/>
</dbReference>
<dbReference type="Proteomes" id="UP001149090">
    <property type="component" value="Unassembled WGS sequence"/>
</dbReference>
<dbReference type="InterPro" id="IPR058779">
    <property type="entry name" value="Ig_NUP210_13th"/>
</dbReference>
<sequence length="1971" mass="221530">MTEKKIILLIVVLFLIENLYETKTETETTQIGISEINLLLPFHPKIPISYKIHAQNGCFKWSSSRPSVVNVETLFENSLDCSQSAIITATSKSSDRTSAMIYAEEKVSGQVLRCEVFVDKITKIEILTRSRTIYVDSSIELLEVQGYDSEGNVFSSLSGISFDWEINSKGKNILSKISVEKAFLMKPFVKEYEETKEWLEDKGSENTNILLVQGISTGKADVTASIKDDIYRDIEKSTVTISVMEPIQIQPFQNVYLIPKQQFQYNLILSKREKQELIKMPNTNYKWRTTNPEIATIDQRGMLTAKSYGSTEILVTDQNIAENEARATVYVVKPEKIKLAIHDVPQEMSTNSLEEKMKYLSIPNFQSSYWENSYWALFINNEHILEIELIDKDLHKIWINKNTGSFSIKFSDPKILTIVEESKKHETVNFKTKNYGETTATAIFKSGDINLSTEEKITVTKQISVNPSPVLRLAFWENLAIPHTYKLDVSGGSGSFVFKTDMSQIASVNAIGMVSGIKPGESKLKVSDQKNPKNYEIITVVVEKPSSIQIVAPFNEIEVGKLLELEIQAYDSKHNKFHNSSLLPIQWKMSNMENFELKKHKQMEQILTKQGVLAHHEGFSTITASLLGNGFEEQINAHIQIAGFFPLEVKHFPNKYCESKNLALTTLGCSATVLITGGPLPWGDSPEFIQEILPQIPDSVMVSNSERVGVTQQKIPNQSSRKQLISISCIDYSKQQIAVKVRNTPSKTNPNPITAEIDFAYECNPPEKIFVFPMQIEDELKSQNYLIKDPENQAHKCPYDLQNFPKHNKINLQTNIPKQYQMRNEQKVKIVALFADSQGRIFEEFDSLMVSFVSENPLANFENLKEKKNKAELDMEEYETRYAKEDVITLGKEIGTAKINVKTTGFGGENKALIKNTKEWTSKLSLEDNMRIILVSKIQLFPKKIVLFNNETSTGILDVVPKTTTYDITSNDSSIAHLKQISNKGSVEVIPKSRGVARVFINDYCLQGSVPAYADVVVSEISKIALFSQSKLQLGDKMKVRVEIYDDLGNKFPVKQMKFINLIAIFDRDVLSSMNEISEQVSKAIEKDGDATSFDLEFKGISLGLGKIHLQAKLRNGDLTESNTRKVVIFPPLMLNPRFLLLLPDSEHQLTKTGGPQLYSEIRFRSEDPNIASVDKHGIVKGIKEGKTKITAEILENPNEISESEIVLSRDQIDVSVQILKGIRIQAESSLLLTGNERTYHVSGITNENVFSFSSLKHLGDYLRFDWEVSNKDVLEISALCGQDSGFSVLAKGKNTGTSILRVTAKSKTNKKSNELSDETTINVIDRLTLLSPQVVYLPPRSGAKIETNWDLREPLQYRVMKTSSGEKENQESKDDLISVDLSGKVYSKDRYGIGYVVVEPKQSDIPTRRAAPEKLDSLAVQIVVKPVSSLSLIPIDACYSVLPLGASLTYKAILKDSLGNSFTSSDGIKFNYEGTNPTSISVQHFPGNSTFLVKALNDGSSVLKVWLRGQPEISDFVKIQAGGTIFPHNPNVHIGAQIKFHSPDSFSSLEIKSGSENYDPKNFAKWISSDPKIVEIDEKTGIATAKNSGKASIFYTTQKIRASTEIVVAKADSITVNTDSLGVSSILGEPNTILIGSTQKEYKIPLIFTHENAPFSPSSSFLQHNFRHTCEIGNPQYGTAQAMNDPHNSQAYCLLTIFSSHKIAEKIKTNPNPELSRQTNLKLLITVSDSDQSYALKHFHTINLNLGIMLFYNPNDLHFSKNHRSATVIVYSDADHLDFSSEDPSQIRIYKVRFDEKEYEGVLLANEGGESIFPQVFHIQLTDEPKFFTQSKVIFKDTKTNQVEILTFSFLSDSNYIPNNYDQPRQLPPSQAERQQSKSLFVLVSSLLLAVIVVGVYLFRSYQQNLEIERIRRFRQFSPISPRRSPPNLLRNKHIPPIQTGQNYQSARNKIVPAQITSGIVRRHSKTGNF</sequence>
<dbReference type="Pfam" id="PF26181">
    <property type="entry name" value="Ig_NUP210_13th"/>
    <property type="match status" value="1"/>
</dbReference>
<dbReference type="Pfam" id="PF22963">
    <property type="entry name" value="Ig_NUP210_3rd"/>
    <property type="match status" value="1"/>
</dbReference>
<dbReference type="InterPro" id="IPR055099">
    <property type="entry name" value="Ig_NUP210_7th"/>
</dbReference>
<evidence type="ECO:0000256" key="6">
    <source>
        <dbReference type="ARBA" id="ARBA00023136"/>
    </source>
</evidence>
<evidence type="ECO:0000256" key="1">
    <source>
        <dbReference type="ARBA" id="ARBA00004590"/>
    </source>
</evidence>
<evidence type="ECO:0000313" key="13">
    <source>
        <dbReference type="EMBL" id="KAJ5070893.1"/>
    </source>
</evidence>
<feature type="signal peptide" evidence="11">
    <location>
        <begin position="1"/>
        <end position="24"/>
    </location>
</feature>
<feature type="region of interest" description="Disordered" evidence="9">
    <location>
        <begin position="1923"/>
        <end position="1945"/>
    </location>
</feature>
<keyword evidence="6 10" id="KW-0472">Membrane</keyword>
<comment type="similarity">
    <text evidence="2">Belongs to the NUP210 family.</text>
</comment>
<dbReference type="Pfam" id="PF02368">
    <property type="entry name" value="Big_2"/>
    <property type="match status" value="1"/>
</dbReference>
<organism evidence="13 14">
    <name type="scientific">Anaeramoeba ignava</name>
    <name type="common">Anaerobic marine amoeba</name>
    <dbReference type="NCBI Taxonomy" id="1746090"/>
    <lineage>
        <taxon>Eukaryota</taxon>
        <taxon>Metamonada</taxon>
        <taxon>Anaeramoebidae</taxon>
        <taxon>Anaeramoeba</taxon>
    </lineage>
</organism>
<dbReference type="InterPro" id="IPR008964">
    <property type="entry name" value="Invasin/intimin_cell_adhesion"/>
</dbReference>
<keyword evidence="3 10" id="KW-0812">Transmembrane</keyword>
<evidence type="ECO:0000256" key="8">
    <source>
        <dbReference type="ARBA" id="ARBA00023242"/>
    </source>
</evidence>
<dbReference type="Pfam" id="PF22959">
    <property type="entry name" value="Ig_NUP210_15th"/>
    <property type="match status" value="1"/>
</dbReference>
<dbReference type="GO" id="GO:0031965">
    <property type="term" value="C:nuclear membrane"/>
    <property type="evidence" value="ECO:0007669"/>
    <property type="project" value="UniProtKB-SubCell"/>
</dbReference>
<comment type="subcellular location">
    <subcellularLocation>
        <location evidence="1">Nucleus membrane</location>
        <topology evidence="1">Single-pass membrane protein</topology>
    </subcellularLocation>
</comment>
<keyword evidence="14" id="KW-1185">Reference proteome</keyword>
<dbReference type="Pfam" id="PF24902">
    <property type="entry name" value="Ig_NUP210_9th"/>
    <property type="match status" value="1"/>
</dbReference>
<dbReference type="SUPFAM" id="SSF49373">
    <property type="entry name" value="Invasin/intimin cell-adhesion fragments"/>
    <property type="match status" value="4"/>
</dbReference>
<keyword evidence="8" id="KW-0539">Nucleus</keyword>
<dbReference type="GO" id="GO:0005643">
    <property type="term" value="C:nuclear pore"/>
    <property type="evidence" value="ECO:0007669"/>
    <property type="project" value="TreeGrafter"/>
</dbReference>
<dbReference type="Pfam" id="PF22967">
    <property type="entry name" value="Ig_NUP210_1st"/>
    <property type="match status" value="1"/>
</dbReference>